<comment type="similarity">
    <text evidence="1 5">Belongs to the glycosyl hydrolase 1 family.</text>
</comment>
<dbReference type="HOGENOM" id="CLU_001859_1_3_9"/>
<sequence length="432" mass="51430">MLDIFQYPEVKFPDSFLWGASTAGEQVEGNNCSQFDVKEFAPEKAVFSGEPYQMPGMACNSYILYEEDIKLLKEMNLNLYRMSIEWCRIEPEKGKYDEKVLKHYISILSRLKEEKINICLTLHHFSHPVWFHKEGAFKSLDNLKDWERYLEYLIPKIAEYVDFWIVINELNLRYVYPTIEERLNAIYYHALGYHIIKKYSDKPVSSAHSYAEKHPKRGKHDKLDRLMAEYIDYIENEFFFHAIRTGEITAPFYDAKYVPDIKMTCDFWAVNTYVRHIIDGRKKDYLTDFYRATHFKALDTPFYTEEIWPELMIFMLMRLKDKPILITENGIAVRDDRFRIVYLAAMLQSVYEAIEMGSEVIGYCHWSLLDNWEWGSFEPTFGLAAVDRKTFERRLKNSGKFYGEIAKNNGYNQEILRRYLQELPSIINYKNK</sequence>
<keyword evidence="3" id="KW-0326">Glycosidase</keyword>
<dbReference type="Gene3D" id="3.20.20.80">
    <property type="entry name" value="Glycosidases"/>
    <property type="match status" value="1"/>
</dbReference>
<reference evidence="6 7" key="2">
    <citation type="journal article" date="2011" name="J. Bacteriol.">
        <title>Complete genome sequences for the anaerobic, extremely thermophilic plant biomass-degrading bacteria Caldicellulosiruptor hydrothermalis, Caldicellulosiruptor kristjanssonii, Caldicellulosiruptor kronotskyensis, Caldicellulosiruptor owensenis, and Caldicellulosiruptor lactoaceticus.</title>
        <authorList>
            <person name="Blumer-Schuette S.E."/>
            <person name="Ozdemir I."/>
            <person name="Mistry D."/>
            <person name="Lucas S."/>
            <person name="Lapidus A."/>
            <person name="Cheng J.F."/>
            <person name="Goodwin L.A."/>
            <person name="Pitluck S."/>
            <person name="Land M.L."/>
            <person name="Hauser L.J."/>
            <person name="Woyke T."/>
            <person name="Mikhailova N."/>
            <person name="Pati A."/>
            <person name="Kyrpides N.C."/>
            <person name="Ivanova N."/>
            <person name="Detter J.C."/>
            <person name="Walston-Davenport K."/>
            <person name="Han S."/>
            <person name="Adams M.W."/>
            <person name="Kelly R.M."/>
        </authorList>
    </citation>
    <scope>NUCLEOTIDE SEQUENCE [LARGE SCALE GENOMIC DNA]</scope>
    <source>
        <strain evidence="7">DSM 18901 / VKM B-2411 / 108</strain>
    </source>
</reference>
<evidence type="ECO:0000256" key="2">
    <source>
        <dbReference type="ARBA" id="ARBA00022801"/>
    </source>
</evidence>
<dbReference type="Proteomes" id="UP000006890">
    <property type="component" value="Chromosome"/>
</dbReference>
<dbReference type="RefSeq" id="WP_013404189.1">
    <property type="nucleotide sequence ID" value="NC_014652.1"/>
</dbReference>
<dbReference type="OrthoDB" id="2339329at2"/>
<dbReference type="GO" id="GO:0008422">
    <property type="term" value="F:beta-glucosidase activity"/>
    <property type="evidence" value="ECO:0007669"/>
    <property type="project" value="TreeGrafter"/>
</dbReference>
<name>E4Q8S4_CALH1</name>
<dbReference type="EMBL" id="CP002219">
    <property type="protein sequence ID" value="ADQ08048.1"/>
    <property type="molecule type" value="Genomic_DNA"/>
</dbReference>
<dbReference type="AlphaFoldDB" id="E4Q8S4"/>
<proteinExistence type="inferred from homology"/>
<dbReference type="PANTHER" id="PTHR10353:SF209">
    <property type="entry name" value="GALACTOLIPID GALACTOSYLTRANSFERASE SFR2, CHLOROPLASTIC"/>
    <property type="match status" value="1"/>
</dbReference>
<gene>
    <name evidence="6" type="ordered locus">Calhy_2348</name>
</gene>
<dbReference type="Pfam" id="PF00232">
    <property type="entry name" value="Glyco_hydro_1"/>
    <property type="match status" value="1"/>
</dbReference>
<dbReference type="SUPFAM" id="SSF51445">
    <property type="entry name" value="(Trans)glycosidases"/>
    <property type="match status" value="1"/>
</dbReference>
<accession>E4Q8S4</accession>
<dbReference type="InterPro" id="IPR017853">
    <property type="entry name" value="GH"/>
</dbReference>
<dbReference type="eggNOG" id="COG2723">
    <property type="taxonomic scope" value="Bacteria"/>
</dbReference>
<evidence type="ECO:0000256" key="1">
    <source>
        <dbReference type="ARBA" id="ARBA00010838"/>
    </source>
</evidence>
<feature type="active site" description="Nucleophile" evidence="4">
    <location>
        <position position="328"/>
    </location>
</feature>
<dbReference type="PROSITE" id="PS00572">
    <property type="entry name" value="GLYCOSYL_HYDROL_F1_1"/>
    <property type="match status" value="1"/>
</dbReference>
<evidence type="ECO:0000313" key="7">
    <source>
        <dbReference type="Proteomes" id="UP000006890"/>
    </source>
</evidence>
<evidence type="ECO:0000256" key="4">
    <source>
        <dbReference type="PROSITE-ProRule" id="PRU10055"/>
    </source>
</evidence>
<dbReference type="PANTHER" id="PTHR10353">
    <property type="entry name" value="GLYCOSYL HYDROLASE"/>
    <property type="match status" value="1"/>
</dbReference>
<keyword evidence="2 6" id="KW-0378">Hydrolase</keyword>
<organism evidence="6 7">
    <name type="scientific">Caldicellulosiruptor hydrothermalis (strain DSM 18901 / VKM B-2411 / 108)</name>
    <dbReference type="NCBI Taxonomy" id="632292"/>
    <lineage>
        <taxon>Bacteria</taxon>
        <taxon>Bacillati</taxon>
        <taxon>Bacillota</taxon>
        <taxon>Bacillota incertae sedis</taxon>
        <taxon>Caldicellulosiruptorales</taxon>
        <taxon>Caldicellulosiruptoraceae</taxon>
        <taxon>Caldicellulosiruptor</taxon>
    </lineage>
</organism>
<dbReference type="CAZy" id="GH1">
    <property type="family name" value="Glycoside Hydrolase Family 1"/>
</dbReference>
<evidence type="ECO:0000256" key="5">
    <source>
        <dbReference type="RuleBase" id="RU003690"/>
    </source>
</evidence>
<dbReference type="InterPro" id="IPR018120">
    <property type="entry name" value="Glyco_hydro_1_AS"/>
</dbReference>
<dbReference type="GO" id="GO:0005975">
    <property type="term" value="P:carbohydrate metabolic process"/>
    <property type="evidence" value="ECO:0007669"/>
    <property type="project" value="InterPro"/>
</dbReference>
<reference key="1">
    <citation type="submission" date="2010-09" db="EMBL/GenBank/DDBJ databases">
        <title>Complete sequence of Caldicellulosiruptor hydrothermalis 108.</title>
        <authorList>
            <consortium name="US DOE Joint Genome Institute"/>
            <person name="Lucas S."/>
            <person name="Copeland A."/>
            <person name="Lapidus A."/>
            <person name="Cheng J.-F."/>
            <person name="Bruce D."/>
            <person name="Goodwin L."/>
            <person name="Pitluck S."/>
            <person name="Davenport K."/>
            <person name="Detter J.C."/>
            <person name="Han C."/>
            <person name="Tapia R."/>
            <person name="Land M."/>
            <person name="Hauser L."/>
            <person name="Chang Y.-J."/>
            <person name="Jeffries C."/>
            <person name="Kyrpides N."/>
            <person name="Ivanova N."/>
            <person name="Mikhailova N."/>
            <person name="Blumer-Schuette S.E."/>
            <person name="Kelly R.M."/>
            <person name="Woyke T."/>
        </authorList>
    </citation>
    <scope>NUCLEOTIDE SEQUENCE</scope>
    <source>
        <strain>108</strain>
    </source>
</reference>
<dbReference type="InterPro" id="IPR001360">
    <property type="entry name" value="Glyco_hydro_1"/>
</dbReference>
<dbReference type="PRINTS" id="PR00131">
    <property type="entry name" value="GLHYDRLASE1"/>
</dbReference>
<evidence type="ECO:0000256" key="3">
    <source>
        <dbReference type="ARBA" id="ARBA00023295"/>
    </source>
</evidence>
<dbReference type="STRING" id="632292.Calhy_2348"/>
<protein>
    <submittedName>
        <fullName evidence="6">Glycoside hydrolase family 1</fullName>
    </submittedName>
</protein>
<evidence type="ECO:0000313" key="6">
    <source>
        <dbReference type="EMBL" id="ADQ08048.1"/>
    </source>
</evidence>
<keyword evidence="7" id="KW-1185">Reference proteome</keyword>
<dbReference type="KEGG" id="chd:Calhy_2348"/>